<dbReference type="RefSeq" id="WP_109094601.1">
    <property type="nucleotide sequence ID" value="NZ_QETB01000008.1"/>
</dbReference>
<reference evidence="14" key="1">
    <citation type="submission" date="2018-05" db="EMBL/GenBank/DDBJ databases">
        <authorList>
            <person name="Li Y."/>
        </authorList>
    </citation>
    <scope>NUCLEOTIDE SEQUENCE [LARGE SCALE GENOMIC DNA]</scope>
    <source>
        <strain evidence="14">sk1b4</strain>
    </source>
</reference>
<dbReference type="Gene3D" id="1.10.3720.10">
    <property type="entry name" value="MetI-like"/>
    <property type="match status" value="1"/>
</dbReference>
<feature type="transmembrane region" description="Helical" evidence="9">
    <location>
        <begin position="87"/>
        <end position="111"/>
    </location>
</feature>
<evidence type="ECO:0000256" key="11">
    <source>
        <dbReference type="SAM" id="MobiDB-lite"/>
    </source>
</evidence>
<dbReference type="AlphaFoldDB" id="A0A2V1K4L4"/>
<name>A0A2V1K4L4_9ACTO</name>
<proteinExistence type="inferred from homology"/>
<dbReference type="SUPFAM" id="SSF161098">
    <property type="entry name" value="MetI-like"/>
    <property type="match status" value="1"/>
</dbReference>
<keyword evidence="5 10" id="KW-0762">Sugar transport</keyword>
<keyword evidence="14" id="KW-1185">Reference proteome</keyword>
<feature type="domain" description="ABC transmembrane type-1" evidence="12">
    <location>
        <begin position="302"/>
        <end position="525"/>
    </location>
</feature>
<comment type="similarity">
    <text evidence="2 10">Belongs to the binding-protein-dependent transport system permease family. MalFG subfamily.</text>
</comment>
<sequence length="536" mass="58879">MAGKHTSAEPSAKAPRVERKATTPHARSWSAGFFVKLVLMAVVNALGIYVLISAATASQWGIFAAMLALILAADYVYFSKRTLALKYLIPGLAFLLVFQIFVIAYTGYVAFTNYGDRHMLTKEGATDALLLRSVERVPDSPQYPLVVVESGDDLGFAILDNGVIRAGTETQPLEEVDGVVVDNKITEVSGYDIVNLSELGTRQNEVTELRVPLTDDTEDGAIGTQTGGTGFVFQTTMHYDEDLDALVSDKTGKVYVANGDTGFFEADDGETLTTGWRVNVGFDNFSKAFADQRYSQPFVKVLLWTFAFAFLSVATTFLLGMFLALIMNDERMRGRKVYRTFMLLPYAFPAFMTAFLFAGMMNPKYGFINQVLLGGANVPWLTDPWLAKFSVIFVNLWMGFPYMFLICTGALQSISSDLNEAAEIDGASGFQVWRYITMPQLLTQVTPLLIASFAFNFNNFNLIYMLTRGGPRFSDASVPVGDTDILISMVYQISGLSGQAAKNYGLASAMSILIFLIVGAISMYSFRKSKAMEGAQ</sequence>
<dbReference type="GO" id="GO:0042956">
    <property type="term" value="P:maltodextrin transmembrane transport"/>
    <property type="evidence" value="ECO:0007669"/>
    <property type="project" value="TreeGrafter"/>
</dbReference>
<evidence type="ECO:0000256" key="2">
    <source>
        <dbReference type="ARBA" id="ARBA00009047"/>
    </source>
</evidence>
<keyword evidence="7 9" id="KW-1133">Transmembrane helix</keyword>
<keyword evidence="6 9" id="KW-0812">Transmembrane</keyword>
<evidence type="ECO:0000256" key="3">
    <source>
        <dbReference type="ARBA" id="ARBA00022448"/>
    </source>
</evidence>
<accession>A0A2V1K4L4</accession>
<dbReference type="InterPro" id="IPR035277">
    <property type="entry name" value="MalF_N"/>
</dbReference>
<evidence type="ECO:0000256" key="7">
    <source>
        <dbReference type="ARBA" id="ARBA00022989"/>
    </source>
</evidence>
<dbReference type="PROSITE" id="PS50928">
    <property type="entry name" value="ABC_TM1"/>
    <property type="match status" value="1"/>
</dbReference>
<dbReference type="PANTHER" id="PTHR47314:SF1">
    <property type="entry name" value="MALTOSE_MALTODEXTRIN TRANSPORT SYSTEM PERMEASE PROTEIN MALF"/>
    <property type="match status" value="1"/>
</dbReference>
<gene>
    <name evidence="13" type="ORF">DD236_11825</name>
</gene>
<dbReference type="OrthoDB" id="9805974at2"/>
<dbReference type="InterPro" id="IPR000515">
    <property type="entry name" value="MetI-like"/>
</dbReference>
<evidence type="ECO:0000256" key="1">
    <source>
        <dbReference type="ARBA" id="ARBA00004651"/>
    </source>
</evidence>
<evidence type="ECO:0000256" key="8">
    <source>
        <dbReference type="ARBA" id="ARBA00023136"/>
    </source>
</evidence>
<comment type="caution">
    <text evidence="13">The sequence shown here is derived from an EMBL/GenBank/DDBJ whole genome shotgun (WGS) entry which is preliminary data.</text>
</comment>
<feature type="transmembrane region" description="Helical" evidence="9">
    <location>
        <begin position="58"/>
        <end position="78"/>
    </location>
</feature>
<feature type="transmembrane region" description="Helical" evidence="9">
    <location>
        <begin position="301"/>
        <end position="325"/>
    </location>
</feature>
<dbReference type="InterPro" id="IPR032550">
    <property type="entry name" value="TM_PBP2_N"/>
</dbReference>
<dbReference type="Gene3D" id="3.10.650.10">
    <property type="entry name" value="MalF N-terminal region-like"/>
    <property type="match status" value="1"/>
</dbReference>
<keyword evidence="8 9" id="KW-0472">Membrane</keyword>
<feature type="transmembrane region" description="Helical" evidence="9">
    <location>
        <begin position="29"/>
        <end position="52"/>
    </location>
</feature>
<comment type="subcellular location">
    <subcellularLocation>
        <location evidence="1 9">Cell membrane</location>
        <topology evidence="1 9">Multi-pass membrane protein</topology>
    </subcellularLocation>
</comment>
<evidence type="ECO:0000313" key="14">
    <source>
        <dbReference type="Proteomes" id="UP000245283"/>
    </source>
</evidence>
<dbReference type="GO" id="GO:1990060">
    <property type="term" value="C:maltose transport complex"/>
    <property type="evidence" value="ECO:0007669"/>
    <property type="project" value="TreeGrafter"/>
</dbReference>
<dbReference type="Pfam" id="PF16296">
    <property type="entry name" value="TM_PBP2_N"/>
    <property type="match status" value="1"/>
</dbReference>
<dbReference type="Pfam" id="PF00528">
    <property type="entry name" value="BPD_transp_1"/>
    <property type="match status" value="1"/>
</dbReference>
<dbReference type="Gene3D" id="1.20.58.370">
    <property type="entry name" value="MalF N-terminal region-like"/>
    <property type="match status" value="1"/>
</dbReference>
<feature type="transmembrane region" description="Helical" evidence="9">
    <location>
        <begin position="337"/>
        <end position="358"/>
    </location>
</feature>
<dbReference type="EMBL" id="QETB01000008">
    <property type="protein sequence ID" value="PWF24385.1"/>
    <property type="molecule type" value="Genomic_DNA"/>
</dbReference>
<comment type="function">
    <text evidence="10">Part of the ABC transporter complex MalEFGK involved in maltose/maltodextrin import. Probably responsible for the translocation of the substrate across the membrane.</text>
</comment>
<evidence type="ECO:0000256" key="6">
    <source>
        <dbReference type="ARBA" id="ARBA00022692"/>
    </source>
</evidence>
<dbReference type="GO" id="GO:0015423">
    <property type="term" value="F:ABC-type maltose transporter activity"/>
    <property type="evidence" value="ECO:0007669"/>
    <property type="project" value="TreeGrafter"/>
</dbReference>
<dbReference type="SUPFAM" id="SSF160964">
    <property type="entry name" value="MalF N-terminal region-like"/>
    <property type="match status" value="1"/>
</dbReference>
<keyword evidence="3 9" id="KW-0813">Transport</keyword>
<evidence type="ECO:0000256" key="5">
    <source>
        <dbReference type="ARBA" id="ARBA00022597"/>
    </source>
</evidence>
<evidence type="ECO:0000256" key="9">
    <source>
        <dbReference type="RuleBase" id="RU363032"/>
    </source>
</evidence>
<feature type="transmembrane region" description="Helical" evidence="9">
    <location>
        <begin position="504"/>
        <end position="526"/>
    </location>
</feature>
<dbReference type="CDD" id="cd06261">
    <property type="entry name" value="TM_PBP2"/>
    <property type="match status" value="1"/>
</dbReference>
<feature type="region of interest" description="Disordered" evidence="11">
    <location>
        <begin position="1"/>
        <end position="23"/>
    </location>
</feature>
<evidence type="ECO:0000259" key="12">
    <source>
        <dbReference type="PROSITE" id="PS50928"/>
    </source>
</evidence>
<protein>
    <recommendedName>
        <fullName evidence="10">Maltose/maltodextrin transport system permease protein</fullName>
    </recommendedName>
</protein>
<feature type="transmembrane region" description="Helical" evidence="9">
    <location>
        <begin position="389"/>
        <end position="411"/>
    </location>
</feature>
<keyword evidence="4 10" id="KW-1003">Cell membrane</keyword>
<evidence type="ECO:0000256" key="4">
    <source>
        <dbReference type="ARBA" id="ARBA00022475"/>
    </source>
</evidence>
<organism evidence="13 14">
    <name type="scientific">Ancrocorticia populi</name>
    <dbReference type="NCBI Taxonomy" id="2175228"/>
    <lineage>
        <taxon>Bacteria</taxon>
        <taxon>Bacillati</taxon>
        <taxon>Actinomycetota</taxon>
        <taxon>Actinomycetes</taxon>
        <taxon>Actinomycetales</taxon>
        <taxon>Actinomycetaceae</taxon>
        <taxon>Ancrocorticia</taxon>
    </lineage>
</organism>
<evidence type="ECO:0000313" key="13">
    <source>
        <dbReference type="EMBL" id="PWF24385.1"/>
    </source>
</evidence>
<evidence type="ECO:0000256" key="10">
    <source>
        <dbReference type="RuleBase" id="RU367050"/>
    </source>
</evidence>
<dbReference type="PANTHER" id="PTHR47314">
    <property type="entry name" value="MALTOSE/MALTODEXTRIN TRANSPORT SYSTEM PERMEASE PROTEIN MALF"/>
    <property type="match status" value="1"/>
</dbReference>
<dbReference type="Proteomes" id="UP000245283">
    <property type="component" value="Unassembled WGS sequence"/>
</dbReference>
<dbReference type="InterPro" id="IPR035906">
    <property type="entry name" value="MetI-like_sf"/>
</dbReference>